<evidence type="ECO:0000256" key="1">
    <source>
        <dbReference type="SAM" id="Coils"/>
    </source>
</evidence>
<dbReference type="KEGG" id="phet:94289055"/>
<dbReference type="EMBL" id="JAFJZO010000030">
    <property type="protein sequence ID" value="KAG5498668.1"/>
    <property type="molecule type" value="Genomic_DNA"/>
</dbReference>
<evidence type="ECO:0000256" key="2">
    <source>
        <dbReference type="SAM" id="MobiDB-lite"/>
    </source>
</evidence>
<evidence type="ECO:0000313" key="4">
    <source>
        <dbReference type="Proteomes" id="UP000674318"/>
    </source>
</evidence>
<name>A0A836LFW5_9TRYP</name>
<evidence type="ECO:0000313" key="3">
    <source>
        <dbReference type="EMBL" id="KAG5498668.1"/>
    </source>
</evidence>
<feature type="coiled-coil region" evidence="1">
    <location>
        <begin position="47"/>
        <end position="81"/>
    </location>
</feature>
<feature type="region of interest" description="Disordered" evidence="2">
    <location>
        <begin position="1"/>
        <end position="40"/>
    </location>
</feature>
<proteinExistence type="predicted"/>
<keyword evidence="1" id="KW-0175">Coiled coil</keyword>
<dbReference type="AlphaFoldDB" id="A0A836LFW5"/>
<dbReference type="GeneID" id="94289055"/>
<dbReference type="RefSeq" id="XP_067755422.1">
    <property type="nucleotide sequence ID" value="XM_067898978.1"/>
</dbReference>
<dbReference type="Proteomes" id="UP000674318">
    <property type="component" value="Unassembled WGS sequence"/>
</dbReference>
<reference evidence="3 4" key="1">
    <citation type="submission" date="2021-02" db="EMBL/GenBank/DDBJ databases">
        <title>Porcisia hertigi Genome sequencing and assembly.</title>
        <authorList>
            <person name="Almutairi H."/>
            <person name="Gatherer D."/>
        </authorList>
    </citation>
    <scope>NUCLEOTIDE SEQUENCE [LARGE SCALE GENOMIC DNA]</scope>
    <source>
        <strain evidence="3 4">C119</strain>
    </source>
</reference>
<protein>
    <submittedName>
        <fullName evidence="3">Uncharacterized protein</fullName>
    </submittedName>
</protein>
<gene>
    <name evidence="3" type="ORF">JKF63_02955</name>
</gene>
<feature type="region of interest" description="Disordered" evidence="2">
    <location>
        <begin position="107"/>
        <end position="150"/>
    </location>
</feature>
<feature type="region of interest" description="Disordered" evidence="2">
    <location>
        <begin position="207"/>
        <end position="247"/>
    </location>
</feature>
<comment type="caution">
    <text evidence="3">The sequence shown here is derived from an EMBL/GenBank/DDBJ whole genome shotgun (WGS) entry which is preliminary data.</text>
</comment>
<accession>A0A836LFW5</accession>
<feature type="compositionally biased region" description="Low complexity" evidence="2">
    <location>
        <begin position="107"/>
        <end position="119"/>
    </location>
</feature>
<dbReference type="OrthoDB" id="267101at2759"/>
<organism evidence="3 4">
    <name type="scientific">Porcisia hertigi</name>
    <dbReference type="NCBI Taxonomy" id="2761500"/>
    <lineage>
        <taxon>Eukaryota</taxon>
        <taxon>Discoba</taxon>
        <taxon>Euglenozoa</taxon>
        <taxon>Kinetoplastea</taxon>
        <taxon>Metakinetoplastina</taxon>
        <taxon>Trypanosomatida</taxon>
        <taxon>Trypanosomatidae</taxon>
        <taxon>Leishmaniinae</taxon>
        <taxon>Porcisia</taxon>
    </lineage>
</organism>
<feature type="compositionally biased region" description="Polar residues" evidence="2">
    <location>
        <begin position="135"/>
        <end position="144"/>
    </location>
</feature>
<feature type="compositionally biased region" description="Polar residues" evidence="2">
    <location>
        <begin position="210"/>
        <end position="230"/>
    </location>
</feature>
<sequence>MGKRTPAKKSGASDTAKFTLEDDASANTASNVLSPRTSCQRKWAKRADEAVNEMEHVQELLQHHAAKVDALKRELEELTYTAAGLWAANPEELPLQYRDKQQQVLFRSNSPSLTSSRSNVTTPTKRRGAPDTSLLFPTTKSDAASGSLGPAPETVEQALLQLPPPRRAKVSAALQSLFYAHPSALSRVDATDGTGADSAMHPRFQEENHCAQQTPVRSSKSGKTASTAGVSPTPAPPLPAATSDAESSALATEHRNCIPQALFLAMTDLQARRIDLEAQLTKAADATTRQLQRFQLLQEEVMVSQYGLDAARRDVHQEIIQPFRKHQEFQQRALAESAPAPM</sequence>
<feature type="compositionally biased region" description="Polar residues" evidence="2">
    <location>
        <begin position="25"/>
        <end position="40"/>
    </location>
</feature>
<keyword evidence="4" id="KW-1185">Reference proteome</keyword>